<dbReference type="SUPFAM" id="SSF51445">
    <property type="entry name" value="(Trans)glycosidases"/>
    <property type="match status" value="1"/>
</dbReference>
<dbReference type="SUPFAM" id="SSF49303">
    <property type="entry name" value="beta-Galactosidase/glucuronidase domain"/>
    <property type="match status" value="1"/>
</dbReference>
<evidence type="ECO:0000259" key="1">
    <source>
        <dbReference type="Pfam" id="PF00703"/>
    </source>
</evidence>
<keyword evidence="3" id="KW-0378">Hydrolase</keyword>
<dbReference type="Proteomes" id="UP000738349">
    <property type="component" value="Unassembled WGS sequence"/>
</dbReference>
<dbReference type="InterPro" id="IPR036156">
    <property type="entry name" value="Beta-gal/glucu_dom_sf"/>
</dbReference>
<reference evidence="3" key="1">
    <citation type="journal article" date="2021" name="Nat. Commun.">
        <title>Genetic determinants of endophytism in the Arabidopsis root mycobiome.</title>
        <authorList>
            <person name="Mesny F."/>
            <person name="Miyauchi S."/>
            <person name="Thiergart T."/>
            <person name="Pickel B."/>
            <person name="Atanasova L."/>
            <person name="Karlsson M."/>
            <person name="Huettel B."/>
            <person name="Barry K.W."/>
            <person name="Haridas S."/>
            <person name="Chen C."/>
            <person name="Bauer D."/>
            <person name="Andreopoulos W."/>
            <person name="Pangilinan J."/>
            <person name="LaButti K."/>
            <person name="Riley R."/>
            <person name="Lipzen A."/>
            <person name="Clum A."/>
            <person name="Drula E."/>
            <person name="Henrissat B."/>
            <person name="Kohler A."/>
            <person name="Grigoriev I.V."/>
            <person name="Martin F.M."/>
            <person name="Hacquard S."/>
        </authorList>
    </citation>
    <scope>NUCLEOTIDE SEQUENCE</scope>
    <source>
        <strain evidence="3">MPI-CAGE-AT-0147</strain>
    </source>
</reference>
<dbReference type="PANTHER" id="PTHR42732">
    <property type="entry name" value="BETA-GALACTOSIDASE"/>
    <property type="match status" value="1"/>
</dbReference>
<dbReference type="GO" id="GO:0004553">
    <property type="term" value="F:hydrolase activity, hydrolyzing O-glycosyl compounds"/>
    <property type="evidence" value="ECO:0007669"/>
    <property type="project" value="InterPro"/>
</dbReference>
<dbReference type="GO" id="GO:0005975">
    <property type="term" value="P:carbohydrate metabolic process"/>
    <property type="evidence" value="ECO:0007669"/>
    <property type="project" value="InterPro"/>
</dbReference>
<accession>A0A9P9DVX6</accession>
<protein>
    <submittedName>
        <fullName evidence="3">Glycoside hydrolase superfamily</fullName>
    </submittedName>
</protein>
<dbReference type="Pfam" id="PF02836">
    <property type="entry name" value="Glyco_hydro_2_C"/>
    <property type="match status" value="1"/>
</dbReference>
<dbReference type="OrthoDB" id="408532at2759"/>
<dbReference type="InterPro" id="IPR017853">
    <property type="entry name" value="GH"/>
</dbReference>
<evidence type="ECO:0000259" key="2">
    <source>
        <dbReference type="Pfam" id="PF02836"/>
    </source>
</evidence>
<dbReference type="Gene3D" id="2.60.40.10">
    <property type="entry name" value="Immunoglobulins"/>
    <property type="match status" value="1"/>
</dbReference>
<gene>
    <name evidence="3" type="ORF">EDB81DRAFT_860675</name>
</gene>
<dbReference type="AlphaFoldDB" id="A0A9P9DVX6"/>
<dbReference type="EMBL" id="JAGMUV010000020">
    <property type="protein sequence ID" value="KAH7126029.1"/>
    <property type="molecule type" value="Genomic_DNA"/>
</dbReference>
<keyword evidence="4" id="KW-1185">Reference proteome</keyword>
<dbReference type="Pfam" id="PF00703">
    <property type="entry name" value="Glyco_hydro_2"/>
    <property type="match status" value="1"/>
</dbReference>
<evidence type="ECO:0000313" key="3">
    <source>
        <dbReference type="EMBL" id="KAH7126029.1"/>
    </source>
</evidence>
<evidence type="ECO:0000313" key="4">
    <source>
        <dbReference type="Proteomes" id="UP000738349"/>
    </source>
</evidence>
<name>A0A9P9DVX6_9HYPO</name>
<comment type="caution">
    <text evidence="3">The sequence shown here is derived from an EMBL/GenBank/DDBJ whole genome shotgun (WGS) entry which is preliminary data.</text>
</comment>
<dbReference type="InterPro" id="IPR006103">
    <property type="entry name" value="Glyco_hydro_2_cat"/>
</dbReference>
<dbReference type="PANTHER" id="PTHR42732:SF1">
    <property type="entry name" value="BETA-MANNOSIDASE"/>
    <property type="match status" value="1"/>
</dbReference>
<dbReference type="InterPro" id="IPR006102">
    <property type="entry name" value="Ig-like_GH2"/>
</dbReference>
<sequence>MSRREAGGMKAGVSTVMSGLSSTAQYMLCKMIVIRDSESGQVVVCRDTEQAVKISSCGSGTISADVQIPFPKLWEIGRGNLYKLSVNVIDEHGVVGDTASKNFGVGTIELVEGGILVNGKQTKILGGNIHQDWAVYDVGLPDRVIEQKLELCREMGMNALRIAHHPPTPELVDHADRMGILVLPEDRLFSTSASSINQLRSLGTRVGRAMLSRLVIEVKALDSYRPTIFGGAVALEDAAYYRMADTRLYLMCQTGHTSLTKKGYIRPPGAFISTTSSEHIPGLYQTLRDGMMDAERPAANAALVPVNHEMTGNVAEYHTKDYTHHKVSGTFVWSVLDYIGEPTRTSCTPPSKTEALILRRLSMMAPQHDDDQATSADARAVSDSYCLLLAADFLAAVFSVWTDVQGSRS</sequence>
<dbReference type="InterPro" id="IPR013783">
    <property type="entry name" value="Ig-like_fold"/>
</dbReference>
<proteinExistence type="predicted"/>
<dbReference type="InterPro" id="IPR051913">
    <property type="entry name" value="GH2_Domain-Containing"/>
</dbReference>
<organism evidence="3 4">
    <name type="scientific">Dactylonectria macrodidyma</name>
    <dbReference type="NCBI Taxonomy" id="307937"/>
    <lineage>
        <taxon>Eukaryota</taxon>
        <taxon>Fungi</taxon>
        <taxon>Dikarya</taxon>
        <taxon>Ascomycota</taxon>
        <taxon>Pezizomycotina</taxon>
        <taxon>Sordariomycetes</taxon>
        <taxon>Hypocreomycetidae</taxon>
        <taxon>Hypocreales</taxon>
        <taxon>Nectriaceae</taxon>
        <taxon>Dactylonectria</taxon>
    </lineage>
</organism>
<feature type="domain" description="Glycoside hydrolase family 2 immunoglobulin-like beta-sandwich" evidence="1">
    <location>
        <begin position="57"/>
        <end position="105"/>
    </location>
</feature>
<feature type="domain" description="Glycoside hydrolase family 2 catalytic" evidence="2">
    <location>
        <begin position="109"/>
        <end position="195"/>
    </location>
</feature>
<dbReference type="Gene3D" id="3.20.20.80">
    <property type="entry name" value="Glycosidases"/>
    <property type="match status" value="2"/>
</dbReference>